<dbReference type="InterPro" id="IPR020835">
    <property type="entry name" value="Catalase_sf"/>
</dbReference>
<feature type="domain" description="Catalase core" evidence="15">
    <location>
        <begin position="47"/>
        <end position="433"/>
    </location>
</feature>
<dbReference type="EC" id="1.11.1.6" evidence="4 14"/>
<dbReference type="GO" id="GO:0042542">
    <property type="term" value="P:response to hydrogen peroxide"/>
    <property type="evidence" value="ECO:0007669"/>
    <property type="project" value="TreeGrafter"/>
</dbReference>
<dbReference type="InterPro" id="IPR011614">
    <property type="entry name" value="Catalase_core"/>
</dbReference>
<keyword evidence="8 13" id="KW-0479">Metal-binding</keyword>
<dbReference type="Pfam" id="PF06628">
    <property type="entry name" value="Catalase-rel"/>
    <property type="match status" value="1"/>
</dbReference>
<dbReference type="InterPro" id="IPR018028">
    <property type="entry name" value="Catalase"/>
</dbReference>
<dbReference type="GO" id="GO:0020037">
    <property type="term" value="F:heme binding"/>
    <property type="evidence" value="ECO:0007669"/>
    <property type="project" value="InterPro"/>
</dbReference>
<evidence type="ECO:0000256" key="11">
    <source>
        <dbReference type="ARBA" id="ARBA00023324"/>
    </source>
</evidence>
<dbReference type="PROSITE" id="PS00438">
    <property type="entry name" value="CATALASE_2"/>
    <property type="match status" value="1"/>
</dbReference>
<keyword evidence="9 14" id="KW-0560">Oxidoreductase</keyword>
<dbReference type="SUPFAM" id="SSF56634">
    <property type="entry name" value="Heme-dependent catalase-like"/>
    <property type="match status" value="1"/>
</dbReference>
<keyword evidence="7 13" id="KW-0349">Heme</keyword>
<dbReference type="PIRSF" id="PIRSF038928">
    <property type="entry name" value="Catalase_clade1-3"/>
    <property type="match status" value="1"/>
</dbReference>
<dbReference type="InterPro" id="IPR024708">
    <property type="entry name" value="Catalase_AS"/>
</dbReference>
<dbReference type="GO" id="GO:0005737">
    <property type="term" value="C:cytoplasm"/>
    <property type="evidence" value="ECO:0007669"/>
    <property type="project" value="TreeGrafter"/>
</dbReference>
<gene>
    <name evidence="16" type="ORF">LY01_02938</name>
</gene>
<dbReference type="Proteomes" id="UP000239002">
    <property type="component" value="Unassembled WGS sequence"/>
</dbReference>
<reference evidence="16 17" key="1">
    <citation type="submission" date="2018-02" db="EMBL/GenBank/DDBJ databases">
        <title>Genomic Encyclopedia of Archaeal and Bacterial Type Strains, Phase II (KMG-II): from individual species to whole genera.</title>
        <authorList>
            <person name="Goeker M."/>
        </authorList>
    </citation>
    <scope>NUCLEOTIDE SEQUENCE [LARGE SCALE GENOMIC DNA]</scope>
    <source>
        <strain evidence="16 17">DSM 16809</strain>
    </source>
</reference>
<dbReference type="Pfam" id="PF00199">
    <property type="entry name" value="Catalase"/>
    <property type="match status" value="1"/>
</dbReference>
<dbReference type="AlphaFoldDB" id="A0A2S6IEB9"/>
<evidence type="ECO:0000256" key="9">
    <source>
        <dbReference type="ARBA" id="ARBA00023002"/>
    </source>
</evidence>
<evidence type="ECO:0000256" key="1">
    <source>
        <dbReference type="ARBA" id="ARBA00001971"/>
    </source>
</evidence>
<dbReference type="GO" id="GO:0004096">
    <property type="term" value="F:catalase activity"/>
    <property type="evidence" value="ECO:0007669"/>
    <property type="project" value="UniProtKB-EC"/>
</dbReference>
<comment type="catalytic activity">
    <reaction evidence="14">
        <text>2 H2O2 = O2 + 2 H2O</text>
        <dbReference type="Rhea" id="RHEA:20309"/>
        <dbReference type="ChEBI" id="CHEBI:15377"/>
        <dbReference type="ChEBI" id="CHEBI:15379"/>
        <dbReference type="ChEBI" id="CHEBI:16240"/>
        <dbReference type="EC" id="1.11.1.6"/>
    </reaction>
</comment>
<dbReference type="CDD" id="cd08154">
    <property type="entry name" value="catalase_clade_1"/>
    <property type="match status" value="1"/>
</dbReference>
<evidence type="ECO:0000256" key="6">
    <source>
        <dbReference type="ARBA" id="ARBA00022559"/>
    </source>
</evidence>
<dbReference type="PANTHER" id="PTHR11465:SF23">
    <property type="entry name" value="CATALASE-2"/>
    <property type="match status" value="1"/>
</dbReference>
<organism evidence="16 17">
    <name type="scientific">Nonlabens xylanidelens</name>
    <dbReference type="NCBI Taxonomy" id="191564"/>
    <lineage>
        <taxon>Bacteria</taxon>
        <taxon>Pseudomonadati</taxon>
        <taxon>Bacteroidota</taxon>
        <taxon>Flavobacteriia</taxon>
        <taxon>Flavobacteriales</taxon>
        <taxon>Flavobacteriaceae</taxon>
        <taxon>Nonlabens</taxon>
    </lineage>
</organism>
<comment type="similarity">
    <text evidence="3 14">Belongs to the catalase family.</text>
</comment>
<proteinExistence type="inferred from homology"/>
<evidence type="ECO:0000256" key="2">
    <source>
        <dbReference type="ARBA" id="ARBA00002974"/>
    </source>
</evidence>
<evidence type="ECO:0000256" key="14">
    <source>
        <dbReference type="RuleBase" id="RU000498"/>
    </source>
</evidence>
<evidence type="ECO:0000256" key="8">
    <source>
        <dbReference type="ARBA" id="ARBA00022723"/>
    </source>
</evidence>
<evidence type="ECO:0000256" key="5">
    <source>
        <dbReference type="ARBA" id="ARBA00014132"/>
    </source>
</evidence>
<evidence type="ECO:0000256" key="13">
    <source>
        <dbReference type="PIRSR" id="PIRSR038928-2"/>
    </source>
</evidence>
<evidence type="ECO:0000256" key="4">
    <source>
        <dbReference type="ARBA" id="ARBA00012314"/>
    </source>
</evidence>
<dbReference type="PROSITE" id="PS51402">
    <property type="entry name" value="CATALASE_3"/>
    <property type="match status" value="1"/>
</dbReference>
<dbReference type="PROSITE" id="PS00437">
    <property type="entry name" value="CATALASE_1"/>
    <property type="match status" value="1"/>
</dbReference>
<dbReference type="EMBL" id="PTJE01000010">
    <property type="protein sequence ID" value="PPK92537.1"/>
    <property type="molecule type" value="Genomic_DNA"/>
</dbReference>
<keyword evidence="11 14" id="KW-0376">Hydrogen peroxide</keyword>
<dbReference type="InterPro" id="IPR024711">
    <property type="entry name" value="Catalase_clade1/3"/>
</dbReference>
<feature type="active site" evidence="12">
    <location>
        <position position="167"/>
    </location>
</feature>
<dbReference type="GO" id="GO:0042744">
    <property type="term" value="P:hydrogen peroxide catabolic process"/>
    <property type="evidence" value="ECO:0007669"/>
    <property type="project" value="UniProtKB-KW"/>
</dbReference>
<evidence type="ECO:0000313" key="16">
    <source>
        <dbReference type="EMBL" id="PPK92537.1"/>
    </source>
</evidence>
<evidence type="ECO:0000256" key="7">
    <source>
        <dbReference type="ARBA" id="ARBA00022617"/>
    </source>
</evidence>
<accession>A0A2S6IEB9</accession>
<evidence type="ECO:0000256" key="3">
    <source>
        <dbReference type="ARBA" id="ARBA00005329"/>
    </source>
</evidence>
<keyword evidence="10 13" id="KW-0408">Iron</keyword>
<protein>
    <recommendedName>
        <fullName evidence="5 14">Catalase</fullName>
        <ecNumber evidence="4 14">1.11.1.6</ecNumber>
    </recommendedName>
</protein>
<dbReference type="Gene3D" id="2.40.180.10">
    <property type="entry name" value="Catalase core domain"/>
    <property type="match status" value="1"/>
</dbReference>
<feature type="binding site" description="axial binding residue" evidence="13">
    <location>
        <position position="377"/>
    </location>
    <ligand>
        <name>heme</name>
        <dbReference type="ChEBI" id="CHEBI:30413"/>
    </ligand>
    <ligandPart>
        <name>Fe</name>
        <dbReference type="ChEBI" id="CHEBI:18248"/>
    </ligandPart>
</feature>
<dbReference type="GO" id="GO:0046872">
    <property type="term" value="F:metal ion binding"/>
    <property type="evidence" value="ECO:0007669"/>
    <property type="project" value="UniProtKB-KW"/>
</dbReference>
<dbReference type="InterPro" id="IPR002226">
    <property type="entry name" value="Catalase_haem_BS"/>
</dbReference>
<comment type="function">
    <text evidence="2">Decomposes hydrogen peroxide into water and oxygen; serves to protect cells from the toxic effects of hydrogen peroxide.</text>
</comment>
<feature type="active site" evidence="12">
    <location>
        <position position="94"/>
    </location>
</feature>
<comment type="caution">
    <text evidence="16">The sequence shown here is derived from an EMBL/GenBank/DDBJ whole genome shotgun (WGS) entry which is preliminary data.</text>
</comment>
<sequence>MINKLNAQIFATSINNVIIKMKKLVTLIAISIGLLATAQNSNESTMTTNNGAPVGDNQNSKTVGEYGPVLLEDIHLVEKLAAFDRERIPERVVHPRGAGASGYFEATKDMSDYTKAVLFSNAGKKTDLAVRFSTVIHGKGSPETARDPRGFAVKFYTEQGNYDIVGNNLPIFFIRDAIKFPDMVHSLKPSPVTNKQDPNRIFDFFSNVPEATHMFTRLYTDLGIPKGYQFMNGSSVHGYKWINKAGKVTYVKYSWVSKQGEKNLTVEEASVQQGKDWQHATVSLRKDIADGNFPQWDLYVQMIEPKDLHSFDFWPLDATKDWPADKIEKIKIGTMTLNQNPINYFEQVESIAFSPGALIPGVEPSEDKLLQGRLFSYFDTQRHRLGPNFQQLTINKPLEEPNNYNSDSWGSYGNKRFKNPDVNYQPSTRVDLKEDTQYKQSETTLSDVTITQKKITKTNDFAQAGDFYRSLSKGEQDNLIKNLASDLGQVTDRAIKMKMITFFYKADRNYGMRVAEALGFSAKDFRN</sequence>
<evidence type="ECO:0000259" key="15">
    <source>
        <dbReference type="SMART" id="SM01060"/>
    </source>
</evidence>
<comment type="cofactor">
    <cofactor evidence="1 13">
        <name>heme</name>
        <dbReference type="ChEBI" id="CHEBI:30413"/>
    </cofactor>
</comment>
<evidence type="ECO:0000256" key="12">
    <source>
        <dbReference type="PIRSR" id="PIRSR038928-1"/>
    </source>
</evidence>
<evidence type="ECO:0000313" key="17">
    <source>
        <dbReference type="Proteomes" id="UP000239002"/>
    </source>
</evidence>
<evidence type="ECO:0000256" key="10">
    <source>
        <dbReference type="ARBA" id="ARBA00023004"/>
    </source>
</evidence>
<dbReference type="PANTHER" id="PTHR11465">
    <property type="entry name" value="CATALASE"/>
    <property type="match status" value="1"/>
</dbReference>
<keyword evidence="6 14" id="KW-0575">Peroxidase</keyword>
<keyword evidence="17" id="KW-1185">Reference proteome</keyword>
<dbReference type="InterPro" id="IPR010582">
    <property type="entry name" value="Catalase_immune_responsive"/>
</dbReference>
<dbReference type="PRINTS" id="PR00067">
    <property type="entry name" value="CATALASE"/>
</dbReference>
<name>A0A2S6IEB9_9FLAO</name>
<dbReference type="SMART" id="SM01060">
    <property type="entry name" value="Catalase"/>
    <property type="match status" value="1"/>
</dbReference>